<evidence type="ECO:0000256" key="3">
    <source>
        <dbReference type="ARBA" id="ARBA00022679"/>
    </source>
</evidence>
<feature type="compositionally biased region" description="Basic and acidic residues" evidence="7">
    <location>
        <begin position="458"/>
        <end position="483"/>
    </location>
</feature>
<dbReference type="Pfam" id="PF02518">
    <property type="entry name" value="HATPase_c"/>
    <property type="match status" value="1"/>
</dbReference>
<dbReference type="AlphaFoldDB" id="A0A8J3YXS9"/>
<proteinExistence type="predicted"/>
<keyword evidence="5" id="KW-0418">Kinase</keyword>
<evidence type="ECO:0000313" key="9">
    <source>
        <dbReference type="EMBL" id="GIJ51666.1"/>
    </source>
</evidence>
<dbReference type="EC" id="2.7.13.3" evidence="2"/>
<keyword evidence="4" id="KW-0547">Nucleotide-binding</keyword>
<dbReference type="RefSeq" id="WP_203905061.1">
    <property type="nucleotide sequence ID" value="NZ_BOPF01000052.1"/>
</dbReference>
<feature type="domain" description="Histidine kinase" evidence="8">
    <location>
        <begin position="591"/>
        <end position="815"/>
    </location>
</feature>
<dbReference type="PANTHER" id="PTHR44936">
    <property type="entry name" value="SENSOR PROTEIN CREC"/>
    <property type="match status" value="1"/>
</dbReference>
<dbReference type="PROSITE" id="PS50109">
    <property type="entry name" value="HIS_KIN"/>
    <property type="match status" value="1"/>
</dbReference>
<dbReference type="InterPro" id="IPR003594">
    <property type="entry name" value="HATPase_dom"/>
</dbReference>
<keyword evidence="3" id="KW-0808">Transferase</keyword>
<evidence type="ECO:0000256" key="5">
    <source>
        <dbReference type="ARBA" id="ARBA00022777"/>
    </source>
</evidence>
<name>A0A8J3YXS9_9ACTN</name>
<feature type="region of interest" description="Disordered" evidence="7">
    <location>
        <begin position="458"/>
        <end position="522"/>
    </location>
</feature>
<gene>
    <name evidence="9" type="ORF">Val02_85520</name>
</gene>
<evidence type="ECO:0000256" key="2">
    <source>
        <dbReference type="ARBA" id="ARBA00012438"/>
    </source>
</evidence>
<evidence type="ECO:0000256" key="6">
    <source>
        <dbReference type="ARBA" id="ARBA00022840"/>
    </source>
</evidence>
<evidence type="ECO:0000256" key="1">
    <source>
        <dbReference type="ARBA" id="ARBA00000085"/>
    </source>
</evidence>
<dbReference type="EMBL" id="BOPF01000052">
    <property type="protein sequence ID" value="GIJ51666.1"/>
    <property type="molecule type" value="Genomic_DNA"/>
</dbReference>
<dbReference type="PANTHER" id="PTHR44936:SF10">
    <property type="entry name" value="SENSOR PROTEIN RSTB"/>
    <property type="match status" value="1"/>
</dbReference>
<reference evidence="9" key="1">
    <citation type="submission" date="2021-01" db="EMBL/GenBank/DDBJ databases">
        <title>Whole genome shotgun sequence of Virgisporangium aliadipatigenens NBRC 105644.</title>
        <authorList>
            <person name="Komaki H."/>
            <person name="Tamura T."/>
        </authorList>
    </citation>
    <scope>NUCLEOTIDE SEQUENCE</scope>
    <source>
        <strain evidence="9">NBRC 105644</strain>
    </source>
</reference>
<evidence type="ECO:0000256" key="7">
    <source>
        <dbReference type="SAM" id="MobiDB-lite"/>
    </source>
</evidence>
<dbReference type="Pfam" id="PF13589">
    <property type="entry name" value="HATPase_c_3"/>
    <property type="match status" value="1"/>
</dbReference>
<accession>A0A8J3YXS9</accession>
<comment type="caution">
    <text evidence="9">The sequence shown here is derived from an EMBL/GenBank/DDBJ whole genome shotgun (WGS) entry which is preliminary data.</text>
</comment>
<comment type="catalytic activity">
    <reaction evidence="1">
        <text>ATP + protein L-histidine = ADP + protein N-phospho-L-histidine.</text>
        <dbReference type="EC" id="2.7.13.3"/>
    </reaction>
</comment>
<dbReference type="InterPro" id="IPR036890">
    <property type="entry name" value="HATPase_C_sf"/>
</dbReference>
<evidence type="ECO:0000256" key="4">
    <source>
        <dbReference type="ARBA" id="ARBA00022741"/>
    </source>
</evidence>
<dbReference type="Proteomes" id="UP000619260">
    <property type="component" value="Unassembled WGS sequence"/>
</dbReference>
<dbReference type="GO" id="GO:0005524">
    <property type="term" value="F:ATP binding"/>
    <property type="evidence" value="ECO:0007669"/>
    <property type="project" value="UniProtKB-KW"/>
</dbReference>
<protein>
    <recommendedName>
        <fullName evidence="2">histidine kinase</fullName>
        <ecNumber evidence="2">2.7.13.3</ecNumber>
    </recommendedName>
</protein>
<dbReference type="InterPro" id="IPR050980">
    <property type="entry name" value="2C_sensor_his_kinase"/>
</dbReference>
<sequence>MTAAVPEQLSFTVDTHLLRELGALLVGRESTALLELIKNSYDADARRVTVHGEALHDPSGYILISDDGNGMTFARFRDAFLRIAGRDKENNRLSRRFGRRFTGAKGIGRLSAHKLASSLIIDSLPRDLPDRDNIDEVVGVHARLDWDRMEHEHEDLGSLGDTLIARRVEVTEDAPRGTSLTLTGLRDSWPQSRLGPFLSEIRRCRPPEVLIGRLPAEVIRDPLLFAEPIIREHGPDDPGFFLELTGDFESGDELWLTMAHRADWIIEIDSTSKGVNYGVSPTRRTFEKLSKRAEPSWIRTYRFSGTHPDPKRGPFFQARIMVTEGTLGPARSRAPLANFSRHESGIRVFLEGFRVLPYGSAGDDWLLLDRDYVKRRREYQVDVEDSELSPVDNEGFFQLGNRAYYGAVFLTEGRAPHLQALVNREGFLPDSYFENLRSMVRSGVDLCVRTRAALDRRITDSEKHTERRKSASSEQEPARRIDENGNTSNQETGSDRQDLSTTPASTGSTSSPAVKAPQAVSPSSGIASLEEVLSNAVQAFSDARASQTDESSKNLGRVVQALDLVRHQIEDVRDEHVMLRTLAGLGTQYAAFVHEVNGLLSQAQAMRRSVERLMDAGPYTPEQLRGLRRILGTSDELVQALTRQASYLSDVIGPDARRRRQRLVVRDRIESALRLLQSRIGRRQQIVTITVDHLTKSPPIFPAELAIVLTNLLTNAVKFAGIGGKILVRAWLDERASLHLVVENSGLAVATADRERFFRPFESTTVEIDAVLGQGMGLGLPIVRSLLADYNGTAQFVDPSDGFQTSVEVVLPDPRPRPPRDQPT</sequence>
<evidence type="ECO:0000313" key="10">
    <source>
        <dbReference type="Proteomes" id="UP000619260"/>
    </source>
</evidence>
<dbReference type="InterPro" id="IPR005467">
    <property type="entry name" value="His_kinase_dom"/>
</dbReference>
<organism evidence="9 10">
    <name type="scientific">Virgisporangium aliadipatigenens</name>
    <dbReference type="NCBI Taxonomy" id="741659"/>
    <lineage>
        <taxon>Bacteria</taxon>
        <taxon>Bacillati</taxon>
        <taxon>Actinomycetota</taxon>
        <taxon>Actinomycetes</taxon>
        <taxon>Micromonosporales</taxon>
        <taxon>Micromonosporaceae</taxon>
        <taxon>Virgisporangium</taxon>
    </lineage>
</organism>
<dbReference type="SUPFAM" id="SSF55874">
    <property type="entry name" value="ATPase domain of HSP90 chaperone/DNA topoisomerase II/histidine kinase"/>
    <property type="match status" value="2"/>
</dbReference>
<keyword evidence="10" id="KW-1185">Reference proteome</keyword>
<dbReference type="Gene3D" id="3.30.565.10">
    <property type="entry name" value="Histidine kinase-like ATPase, C-terminal domain"/>
    <property type="match status" value="2"/>
</dbReference>
<dbReference type="SMART" id="SM00387">
    <property type="entry name" value="HATPase_c"/>
    <property type="match status" value="1"/>
</dbReference>
<feature type="compositionally biased region" description="Low complexity" evidence="7">
    <location>
        <begin position="500"/>
        <end position="513"/>
    </location>
</feature>
<keyword evidence="6" id="KW-0067">ATP-binding</keyword>
<dbReference type="GO" id="GO:0004673">
    <property type="term" value="F:protein histidine kinase activity"/>
    <property type="evidence" value="ECO:0007669"/>
    <property type="project" value="UniProtKB-EC"/>
</dbReference>
<evidence type="ECO:0000259" key="8">
    <source>
        <dbReference type="PROSITE" id="PS50109"/>
    </source>
</evidence>